<keyword evidence="8 10" id="KW-1133">Transmembrane helix</keyword>
<feature type="transmembrane region" description="Helical" evidence="10">
    <location>
        <begin position="78"/>
        <end position="96"/>
    </location>
</feature>
<dbReference type="InterPro" id="IPR035906">
    <property type="entry name" value="MetI-like_sf"/>
</dbReference>
<dbReference type="SUPFAM" id="SSF161098">
    <property type="entry name" value="MetI-like"/>
    <property type="match status" value="1"/>
</dbReference>
<comment type="similarity">
    <text evidence="3 10">Belongs to the binding-protein-dependent transport system permease family. CysTW subfamily.</text>
</comment>
<dbReference type="InterPro" id="IPR051408">
    <property type="entry name" value="Phosphate_transprt_permease"/>
</dbReference>
<evidence type="ECO:0000256" key="4">
    <source>
        <dbReference type="ARBA" id="ARBA00022448"/>
    </source>
</evidence>
<evidence type="ECO:0000256" key="9">
    <source>
        <dbReference type="ARBA" id="ARBA00023136"/>
    </source>
</evidence>
<dbReference type="InterPro" id="IPR005672">
    <property type="entry name" value="Phosphate_PstA"/>
</dbReference>
<comment type="caution">
    <text evidence="13">The sequence shown here is derived from an EMBL/GenBank/DDBJ whole genome shotgun (WGS) entry which is preliminary data.</text>
</comment>
<evidence type="ECO:0000256" key="7">
    <source>
        <dbReference type="ARBA" id="ARBA00022692"/>
    </source>
</evidence>
<sequence length="437" mass="45940">MADTPNSTQQGVRPDDGASAPTSPSTSEPTSTPEPTPATVQTPGAPALGSRSGDAEGRGTGDLAGRRSRLTRNTPPRWTWLAVLAGSAVVAAAVSALPGFSVPLWLVLTAVLHVIVSYVVTRLRVGRRKATDGLWTNLVHLAFLTALLPLVSVIWSVVSVGLPGLIEPGFFASDMRGIDGTIDQASQEQGAAVLGGIRHAIIGSLLITIAATVISVPIGLLTSIYLVEYSRGGPLARAITFFVDVMTGIPSIVAGLFAGAAMAWFLSTVNTLTGAFGGIRSTMGITAAIALSVLMIPVVVRTTEEMLRVVPNELREASYALGVRKWRTILKVVIPTAISGIASGVTLAIARVIGETAPILVTAGFVVNVNWNLFSGWMTALPVYIYRQFQNPTSPNFSDPSHQRAWAAALVLIIIVMLLNLIARLVAKVFAPKQTGR</sequence>
<evidence type="ECO:0000256" key="11">
    <source>
        <dbReference type="SAM" id="MobiDB-lite"/>
    </source>
</evidence>
<evidence type="ECO:0000313" key="14">
    <source>
        <dbReference type="Proteomes" id="UP001500236"/>
    </source>
</evidence>
<evidence type="ECO:0000256" key="2">
    <source>
        <dbReference type="ARBA" id="ARBA00004651"/>
    </source>
</evidence>
<feature type="transmembrane region" description="Helical" evidence="10">
    <location>
        <begin position="141"/>
        <end position="166"/>
    </location>
</feature>
<dbReference type="Proteomes" id="UP001500236">
    <property type="component" value="Unassembled WGS sequence"/>
</dbReference>
<feature type="transmembrane region" description="Helical" evidence="10">
    <location>
        <begin position="239"/>
        <end position="266"/>
    </location>
</feature>
<evidence type="ECO:0000256" key="3">
    <source>
        <dbReference type="ARBA" id="ARBA00007069"/>
    </source>
</evidence>
<dbReference type="CDD" id="cd06261">
    <property type="entry name" value="TM_PBP2"/>
    <property type="match status" value="1"/>
</dbReference>
<dbReference type="Gene3D" id="1.10.3720.10">
    <property type="entry name" value="MetI-like"/>
    <property type="match status" value="1"/>
</dbReference>
<feature type="transmembrane region" description="Helical" evidence="10">
    <location>
        <begin position="332"/>
        <end position="353"/>
    </location>
</feature>
<evidence type="ECO:0000313" key="13">
    <source>
        <dbReference type="EMBL" id="GAA3054940.1"/>
    </source>
</evidence>
<dbReference type="EMBL" id="BAAAVT010000003">
    <property type="protein sequence ID" value="GAA3054940.1"/>
    <property type="molecule type" value="Genomic_DNA"/>
</dbReference>
<keyword evidence="9 10" id="KW-0472">Membrane</keyword>
<feature type="transmembrane region" description="Helical" evidence="10">
    <location>
        <begin position="406"/>
        <end position="427"/>
    </location>
</feature>
<keyword evidence="7 10" id="KW-0812">Transmembrane</keyword>
<feature type="transmembrane region" description="Helical" evidence="10">
    <location>
        <begin position="278"/>
        <end position="300"/>
    </location>
</feature>
<protein>
    <recommendedName>
        <fullName evidence="10">Phosphate transport system permease protein PstA</fullName>
    </recommendedName>
</protein>
<comment type="subcellular location">
    <subcellularLocation>
        <location evidence="2 10">Cell membrane</location>
        <topology evidence="2 10">Multi-pass membrane protein</topology>
    </subcellularLocation>
</comment>
<feature type="transmembrane region" description="Helical" evidence="10">
    <location>
        <begin position="102"/>
        <end position="120"/>
    </location>
</feature>
<feature type="domain" description="ABC transmembrane type-1" evidence="12">
    <location>
        <begin position="201"/>
        <end position="423"/>
    </location>
</feature>
<evidence type="ECO:0000256" key="6">
    <source>
        <dbReference type="ARBA" id="ARBA00022592"/>
    </source>
</evidence>
<proteinExistence type="inferred from homology"/>
<keyword evidence="14" id="KW-1185">Reference proteome</keyword>
<reference evidence="14" key="1">
    <citation type="journal article" date="2019" name="Int. J. Syst. Evol. Microbiol.">
        <title>The Global Catalogue of Microorganisms (GCM) 10K type strain sequencing project: providing services to taxonomists for standard genome sequencing and annotation.</title>
        <authorList>
            <consortium name="The Broad Institute Genomics Platform"/>
            <consortium name="The Broad Institute Genome Sequencing Center for Infectious Disease"/>
            <person name="Wu L."/>
            <person name="Ma J."/>
        </authorList>
    </citation>
    <scope>NUCLEOTIDE SEQUENCE [LARGE SCALE GENOMIC DNA]</scope>
    <source>
        <strain evidence="14">JCM 14309</strain>
    </source>
</reference>
<evidence type="ECO:0000256" key="5">
    <source>
        <dbReference type="ARBA" id="ARBA00022475"/>
    </source>
</evidence>
<dbReference type="Pfam" id="PF00528">
    <property type="entry name" value="BPD_transp_1"/>
    <property type="match status" value="1"/>
</dbReference>
<evidence type="ECO:0000256" key="1">
    <source>
        <dbReference type="ARBA" id="ARBA00003510"/>
    </source>
</evidence>
<dbReference type="PROSITE" id="PS50928">
    <property type="entry name" value="ABC_TM1"/>
    <property type="match status" value="1"/>
</dbReference>
<dbReference type="InterPro" id="IPR000515">
    <property type="entry name" value="MetI-like"/>
</dbReference>
<evidence type="ECO:0000259" key="12">
    <source>
        <dbReference type="PROSITE" id="PS50928"/>
    </source>
</evidence>
<gene>
    <name evidence="13" type="primary">pstA</name>
    <name evidence="13" type="ORF">GCM10010529_06270</name>
</gene>
<keyword evidence="4" id="KW-0813">Transport</keyword>
<keyword evidence="6" id="KW-0592">Phosphate transport</keyword>
<feature type="compositionally biased region" description="Low complexity" evidence="11">
    <location>
        <begin position="18"/>
        <end position="39"/>
    </location>
</feature>
<feature type="region of interest" description="Disordered" evidence="11">
    <location>
        <begin position="1"/>
        <end position="71"/>
    </location>
</feature>
<organism evidence="13 14">
    <name type="scientific">Nesterenkonia aethiopica</name>
    <dbReference type="NCBI Taxonomy" id="269144"/>
    <lineage>
        <taxon>Bacteria</taxon>
        <taxon>Bacillati</taxon>
        <taxon>Actinomycetota</taxon>
        <taxon>Actinomycetes</taxon>
        <taxon>Micrococcales</taxon>
        <taxon>Micrococcaceae</taxon>
        <taxon>Nesterenkonia</taxon>
    </lineage>
</organism>
<dbReference type="RefSeq" id="WP_344684991.1">
    <property type="nucleotide sequence ID" value="NZ_BAAAVT010000003.1"/>
</dbReference>
<name>A0ABP6LPV2_9MICC</name>
<dbReference type="PANTHER" id="PTHR42922:SF1">
    <property type="entry name" value="PHOSPHATE TRANSPORT SYSTEM PERMEASE PROTEIN PSTA"/>
    <property type="match status" value="1"/>
</dbReference>
<accession>A0ABP6LPV2</accession>
<feature type="transmembrane region" description="Helical" evidence="10">
    <location>
        <begin position="201"/>
        <end position="227"/>
    </location>
</feature>
<evidence type="ECO:0000256" key="10">
    <source>
        <dbReference type="RuleBase" id="RU363043"/>
    </source>
</evidence>
<feature type="compositionally biased region" description="Polar residues" evidence="11">
    <location>
        <begin position="1"/>
        <end position="11"/>
    </location>
</feature>
<dbReference type="NCBIfam" id="TIGR00974">
    <property type="entry name" value="3a0107s02c"/>
    <property type="match status" value="1"/>
</dbReference>
<evidence type="ECO:0000256" key="8">
    <source>
        <dbReference type="ARBA" id="ARBA00022989"/>
    </source>
</evidence>
<dbReference type="PANTHER" id="PTHR42922">
    <property type="entry name" value="PHOSPHATE TRANSPORT SYSTEM PERMEASE PROTEIN PSTA"/>
    <property type="match status" value="1"/>
</dbReference>
<comment type="function">
    <text evidence="1">Part of the binding-protein-dependent transport system for phosphate; probably responsible for the translocation of the substrate across the membrane.</text>
</comment>
<keyword evidence="5 10" id="KW-1003">Cell membrane</keyword>